<evidence type="ECO:0000256" key="2">
    <source>
        <dbReference type="SAM" id="MobiDB-lite"/>
    </source>
</evidence>
<dbReference type="AlphaFoldDB" id="A0A1M2VCB3"/>
<reference evidence="3 4" key="1">
    <citation type="submission" date="2016-10" db="EMBL/GenBank/DDBJ databases">
        <title>Genome sequence of the basidiomycete white-rot fungus Trametes pubescens.</title>
        <authorList>
            <person name="Makela M.R."/>
            <person name="Granchi Z."/>
            <person name="Peng M."/>
            <person name="De Vries R.P."/>
            <person name="Grigoriev I."/>
            <person name="Riley R."/>
            <person name="Hilden K."/>
        </authorList>
    </citation>
    <scope>NUCLEOTIDE SEQUENCE [LARGE SCALE GENOMIC DNA]</scope>
    <source>
        <strain evidence="3 4">FBCC735</strain>
    </source>
</reference>
<comment type="caution">
    <text evidence="3">The sequence shown here is derived from an EMBL/GenBank/DDBJ whole genome shotgun (WGS) entry which is preliminary data.</text>
</comment>
<gene>
    <name evidence="3" type="ORF">TRAPUB_4051</name>
</gene>
<dbReference type="Proteomes" id="UP000184267">
    <property type="component" value="Unassembled WGS sequence"/>
</dbReference>
<feature type="region of interest" description="Disordered" evidence="2">
    <location>
        <begin position="383"/>
        <end position="462"/>
    </location>
</feature>
<dbReference type="OrthoDB" id="2744586at2759"/>
<proteinExistence type="predicted"/>
<sequence>MDALKIQVQDMSAAHEIDNERRTEEHETTMQKVDEVAIAVEEHSERFAIIEGALQIALERLALAEQRIEQLSAGVAVGGDGGGLAVAAPPKKQTVAQKNALQGAVRVCLKAFMEITDSEALPKPLENGQYWEATTMVDPKLGDEVPSRRLRPRWDKSWGDNETAWLLDVIHRIKRSGHEYSNHDFGIATHDQMKKAVESVWKTLIKKWATQNATLQKQAERVELNKKNQRKVMKAKIRRKIAKTGVVPAFQRRRYRYLLQWQYQSTDESADEIVTSGAIDPLTEDEDGRAVGGTGLVIPPETRKIFLAHAPSYRPDETNVLLAELDMYVDADRLESDKNTKGAVHMPRRRGEPRTDSELPSLRGATVNSILIPRCMVSPEWLASDKGQKQNNSTFIDDDYPDSDGEAQDPEADMPQGGALQQVEQQVDEGVPECKNPSVLHDYAHKSVLGRSRPEVWRKTSP</sequence>
<evidence type="ECO:0000313" key="3">
    <source>
        <dbReference type="EMBL" id="OJT05156.1"/>
    </source>
</evidence>
<feature type="compositionally biased region" description="Acidic residues" evidence="2">
    <location>
        <begin position="396"/>
        <end position="412"/>
    </location>
</feature>
<protein>
    <submittedName>
        <fullName evidence="3">Uncharacterized protein</fullName>
    </submittedName>
</protein>
<organism evidence="3 4">
    <name type="scientific">Trametes pubescens</name>
    <name type="common">White-rot fungus</name>
    <dbReference type="NCBI Taxonomy" id="154538"/>
    <lineage>
        <taxon>Eukaryota</taxon>
        <taxon>Fungi</taxon>
        <taxon>Dikarya</taxon>
        <taxon>Basidiomycota</taxon>
        <taxon>Agaricomycotina</taxon>
        <taxon>Agaricomycetes</taxon>
        <taxon>Polyporales</taxon>
        <taxon>Polyporaceae</taxon>
        <taxon>Trametes</taxon>
    </lineage>
</organism>
<dbReference type="EMBL" id="MNAD01001482">
    <property type="protein sequence ID" value="OJT05156.1"/>
    <property type="molecule type" value="Genomic_DNA"/>
</dbReference>
<feature type="compositionally biased region" description="Basic and acidic residues" evidence="2">
    <location>
        <begin position="452"/>
        <end position="462"/>
    </location>
</feature>
<feature type="coiled-coil region" evidence="1">
    <location>
        <begin position="205"/>
        <end position="232"/>
    </location>
</feature>
<feature type="region of interest" description="Disordered" evidence="2">
    <location>
        <begin position="338"/>
        <end position="362"/>
    </location>
</feature>
<evidence type="ECO:0000256" key="1">
    <source>
        <dbReference type="SAM" id="Coils"/>
    </source>
</evidence>
<keyword evidence="1" id="KW-0175">Coiled coil</keyword>
<evidence type="ECO:0000313" key="4">
    <source>
        <dbReference type="Proteomes" id="UP000184267"/>
    </source>
</evidence>
<keyword evidence="4" id="KW-1185">Reference proteome</keyword>
<name>A0A1M2VCB3_TRAPU</name>
<dbReference type="OMA" id="HIVESED"/>
<accession>A0A1M2VCB3</accession>